<dbReference type="PANTHER" id="PTHR32361">
    <property type="entry name" value="FERRIC/CUPRIC REDUCTASE TRANSMEMBRANE COMPONENT"/>
    <property type="match status" value="1"/>
</dbReference>
<evidence type="ECO:0000256" key="12">
    <source>
        <dbReference type="ARBA" id="ARBA00023180"/>
    </source>
</evidence>
<dbReference type="InterPro" id="IPR017938">
    <property type="entry name" value="Riboflavin_synthase-like_b-brl"/>
</dbReference>
<comment type="caution">
    <text evidence="16">The sequence shown here is derived from an EMBL/GenBank/DDBJ whole genome shotgun (WGS) entry which is preliminary data.</text>
</comment>
<dbReference type="AlphaFoldDB" id="A0A369KBF0"/>
<keyword evidence="10" id="KW-0406">Ion transport</keyword>
<dbReference type="GO" id="GO:0052851">
    <property type="term" value="F:ferric-chelate reductase (NADPH) activity"/>
    <property type="evidence" value="ECO:0007669"/>
    <property type="project" value="UniProtKB-EC"/>
</dbReference>
<dbReference type="Proteomes" id="UP000076154">
    <property type="component" value="Unassembled WGS sequence"/>
</dbReference>
<dbReference type="InterPro" id="IPR013130">
    <property type="entry name" value="Fe3_Rdtase_TM_dom"/>
</dbReference>
<protein>
    <recommendedName>
        <fullName evidence="3">ferric-chelate reductase (NADPH)</fullName>
        <ecNumber evidence="3">1.16.1.9</ecNumber>
    </recommendedName>
</protein>
<dbReference type="SUPFAM" id="SSF52343">
    <property type="entry name" value="Ferredoxin reductase-like, C-terminal NADP-linked domain"/>
    <property type="match status" value="1"/>
</dbReference>
<evidence type="ECO:0000256" key="8">
    <source>
        <dbReference type="ARBA" id="ARBA00022989"/>
    </source>
</evidence>
<feature type="transmembrane region" description="Helical" evidence="14">
    <location>
        <begin position="99"/>
        <end position="122"/>
    </location>
</feature>
<dbReference type="EMBL" id="LUEZ02000004">
    <property type="protein sequence ID" value="RDB30770.1"/>
    <property type="molecule type" value="Genomic_DNA"/>
</dbReference>
<dbReference type="SFLD" id="SFLDG01168">
    <property type="entry name" value="Ferric_reductase_subgroup_(FRE"/>
    <property type="match status" value="1"/>
</dbReference>
<proteinExistence type="inferred from homology"/>
<dbReference type="InterPro" id="IPR013112">
    <property type="entry name" value="FAD-bd_8"/>
</dbReference>
<evidence type="ECO:0000256" key="11">
    <source>
        <dbReference type="ARBA" id="ARBA00023136"/>
    </source>
</evidence>
<dbReference type="GO" id="GO:0006879">
    <property type="term" value="P:intracellular iron ion homeostasis"/>
    <property type="evidence" value="ECO:0007669"/>
    <property type="project" value="TreeGrafter"/>
</dbReference>
<evidence type="ECO:0000256" key="1">
    <source>
        <dbReference type="ARBA" id="ARBA00004651"/>
    </source>
</evidence>
<feature type="transmembrane region" description="Helical" evidence="14">
    <location>
        <begin position="32"/>
        <end position="55"/>
    </location>
</feature>
<dbReference type="GO" id="GO:0005886">
    <property type="term" value="C:plasma membrane"/>
    <property type="evidence" value="ECO:0007669"/>
    <property type="project" value="UniProtKB-SubCell"/>
</dbReference>
<keyword evidence="8 14" id="KW-1133">Transmembrane helix</keyword>
<dbReference type="STRING" id="39966.A0A369KBF0"/>
<evidence type="ECO:0000256" key="10">
    <source>
        <dbReference type="ARBA" id="ARBA00023065"/>
    </source>
</evidence>
<evidence type="ECO:0000256" key="9">
    <source>
        <dbReference type="ARBA" id="ARBA00023002"/>
    </source>
</evidence>
<keyword evidence="5" id="KW-1003">Cell membrane</keyword>
<keyword evidence="6 14" id="KW-0812">Transmembrane</keyword>
<evidence type="ECO:0000313" key="17">
    <source>
        <dbReference type="Proteomes" id="UP000076154"/>
    </source>
</evidence>
<dbReference type="Gene3D" id="3.40.50.80">
    <property type="entry name" value="Nucleotide-binding domain of ferredoxin-NADP reductase (FNR) module"/>
    <property type="match status" value="1"/>
</dbReference>
<keyword evidence="4" id="KW-0813">Transport</keyword>
<evidence type="ECO:0000256" key="7">
    <source>
        <dbReference type="ARBA" id="ARBA00022982"/>
    </source>
</evidence>
<dbReference type="CDD" id="cd06186">
    <property type="entry name" value="NOX_Duox_like_FAD_NADP"/>
    <property type="match status" value="1"/>
</dbReference>
<dbReference type="OrthoDB" id="4494341at2759"/>
<feature type="domain" description="FAD-binding FR-type" evidence="15">
    <location>
        <begin position="295"/>
        <end position="416"/>
    </location>
</feature>
<dbReference type="InterPro" id="IPR039261">
    <property type="entry name" value="FNR_nucleotide-bd"/>
</dbReference>
<evidence type="ECO:0000256" key="13">
    <source>
        <dbReference type="ARBA" id="ARBA00048483"/>
    </source>
</evidence>
<reference evidence="16" key="1">
    <citation type="submission" date="2018-04" db="EMBL/GenBank/DDBJ databases">
        <title>Whole genome sequencing of Hypsizygus marmoreus.</title>
        <authorList>
            <person name="Choi I.-G."/>
            <person name="Min B."/>
            <person name="Kim J.-G."/>
            <person name="Kim S."/>
            <person name="Oh Y.-L."/>
            <person name="Kong W.-S."/>
            <person name="Park H."/>
            <person name="Jeong J."/>
            <person name="Song E.-S."/>
        </authorList>
    </citation>
    <scope>NUCLEOTIDE SEQUENCE [LARGE SCALE GENOMIC DNA]</scope>
    <source>
        <strain evidence="16">51987-8</strain>
    </source>
</reference>
<gene>
    <name evidence="16" type="primary">CFL1_0</name>
    <name evidence="16" type="ORF">Hypma_005730</name>
</gene>
<evidence type="ECO:0000256" key="6">
    <source>
        <dbReference type="ARBA" id="ARBA00022692"/>
    </source>
</evidence>
<keyword evidence="11 14" id="KW-0472">Membrane</keyword>
<dbReference type="SUPFAM" id="SSF63380">
    <property type="entry name" value="Riboflavin synthase domain-like"/>
    <property type="match status" value="1"/>
</dbReference>
<dbReference type="PROSITE" id="PS51384">
    <property type="entry name" value="FAD_FR"/>
    <property type="match status" value="1"/>
</dbReference>
<keyword evidence="12" id="KW-0325">Glycoprotein</keyword>
<dbReference type="PANTHER" id="PTHR32361:SF9">
    <property type="entry name" value="FERRIC REDUCTASE TRANSMEMBRANE COMPONENT 3-RELATED"/>
    <property type="match status" value="1"/>
</dbReference>
<evidence type="ECO:0000256" key="5">
    <source>
        <dbReference type="ARBA" id="ARBA00022475"/>
    </source>
</evidence>
<name>A0A369KBF0_HYPMA</name>
<evidence type="ECO:0000256" key="3">
    <source>
        <dbReference type="ARBA" id="ARBA00012668"/>
    </source>
</evidence>
<keyword evidence="17" id="KW-1185">Reference proteome</keyword>
<comment type="catalytic activity">
    <reaction evidence="13">
        <text>2 a Fe(II)-siderophore + NADP(+) + H(+) = 2 a Fe(III)-siderophore + NADPH</text>
        <dbReference type="Rhea" id="RHEA:28795"/>
        <dbReference type="Rhea" id="RHEA-COMP:11342"/>
        <dbReference type="Rhea" id="RHEA-COMP:11344"/>
        <dbReference type="ChEBI" id="CHEBI:15378"/>
        <dbReference type="ChEBI" id="CHEBI:29033"/>
        <dbReference type="ChEBI" id="CHEBI:29034"/>
        <dbReference type="ChEBI" id="CHEBI:57783"/>
        <dbReference type="ChEBI" id="CHEBI:58349"/>
        <dbReference type="EC" id="1.16.1.9"/>
    </reaction>
</comment>
<sequence>MVSLSLDDTILAKAPDPDKIIRIAQAKNYPNNAWYCIASFIGFVSACHIFSLLYHRLQIPSNRVPCTRGKISLRRLPAATLNAFRSFSFRWTIPIGQSYTLNVAEVFLTAAYIVIIFVWSLVNSTNTKGLKYDPKYWANTAGNIAASQLPLMTALGMKNNIISWLTGVGFEKLNYLHRMSARVLCVLIWLHGAGRMKLGMNGTVGWDHPWVQCGLLAATSLTILSITSMRSLRDRNYEIFLVIHFVLAFICVLGAYFHAQGLGLGHYIWPSFLIWGLDRFLRAARMVAFNYGYFGGDTTEHSAHIEVLSPHFLRITLRRPRHLHWRAGQCAYLTVPSVSANPFEAHPFTISTIDTAHLPNGTPVDEKLEVSTPASRKLAFLVRVRSGFTRRLFDAAGKDGEMKVIFDGPYSSPPRLERFETIILIAGGSGVAFTLPLLLDSIDRARRESAVCRKIVFVWAIRELSHVEWISDALLPALQQALPPTIVVQLRIFVTAVVAGIPSWDDDSAEGDTEMKTEGGQKIDINVLDHPCIRLEQGRPDLQHIIDEEINQSSGPISVNVCGTDALVNAARSALQPLRFVDVLKGGPTVTLHVEAYGNM</sequence>
<dbReference type="InterPro" id="IPR017927">
    <property type="entry name" value="FAD-bd_FR_type"/>
</dbReference>
<evidence type="ECO:0000256" key="14">
    <source>
        <dbReference type="SAM" id="Phobius"/>
    </source>
</evidence>
<dbReference type="GO" id="GO:0006826">
    <property type="term" value="P:iron ion transport"/>
    <property type="evidence" value="ECO:0007669"/>
    <property type="project" value="TreeGrafter"/>
</dbReference>
<evidence type="ECO:0000256" key="4">
    <source>
        <dbReference type="ARBA" id="ARBA00022448"/>
    </source>
</evidence>
<dbReference type="EC" id="1.16.1.9" evidence="3"/>
<evidence type="ECO:0000256" key="2">
    <source>
        <dbReference type="ARBA" id="ARBA00006278"/>
    </source>
</evidence>
<comment type="subcellular location">
    <subcellularLocation>
        <location evidence="1">Cell membrane</location>
        <topology evidence="1">Multi-pass membrane protein</topology>
    </subcellularLocation>
</comment>
<keyword evidence="7" id="KW-0249">Electron transport</keyword>
<dbReference type="GO" id="GO:0015677">
    <property type="term" value="P:copper ion import"/>
    <property type="evidence" value="ECO:0007669"/>
    <property type="project" value="TreeGrafter"/>
</dbReference>
<dbReference type="Pfam" id="PF08030">
    <property type="entry name" value="NAD_binding_6"/>
    <property type="match status" value="1"/>
</dbReference>
<feature type="transmembrane region" description="Helical" evidence="14">
    <location>
        <begin position="239"/>
        <end position="258"/>
    </location>
</feature>
<dbReference type="InterPro" id="IPR051410">
    <property type="entry name" value="Ferric/Cupric_Reductase"/>
</dbReference>
<comment type="similarity">
    <text evidence="2">Belongs to the ferric reductase (FRE) family.</text>
</comment>
<dbReference type="Pfam" id="PF01794">
    <property type="entry name" value="Ferric_reduct"/>
    <property type="match status" value="1"/>
</dbReference>
<dbReference type="SFLD" id="SFLDS00052">
    <property type="entry name" value="Ferric_Reductase_Domain"/>
    <property type="match status" value="1"/>
</dbReference>
<keyword evidence="9" id="KW-0560">Oxidoreductase</keyword>
<dbReference type="Pfam" id="PF08022">
    <property type="entry name" value="FAD_binding_8"/>
    <property type="match status" value="1"/>
</dbReference>
<organism evidence="16 17">
    <name type="scientific">Hypsizygus marmoreus</name>
    <name type="common">White beech mushroom</name>
    <name type="synonym">Agaricus marmoreus</name>
    <dbReference type="NCBI Taxonomy" id="39966"/>
    <lineage>
        <taxon>Eukaryota</taxon>
        <taxon>Fungi</taxon>
        <taxon>Dikarya</taxon>
        <taxon>Basidiomycota</taxon>
        <taxon>Agaricomycotina</taxon>
        <taxon>Agaricomycetes</taxon>
        <taxon>Agaricomycetidae</taxon>
        <taxon>Agaricales</taxon>
        <taxon>Tricholomatineae</taxon>
        <taxon>Lyophyllaceae</taxon>
        <taxon>Hypsizygus</taxon>
    </lineage>
</organism>
<evidence type="ECO:0000313" key="16">
    <source>
        <dbReference type="EMBL" id="RDB30770.1"/>
    </source>
</evidence>
<dbReference type="InterPro" id="IPR013121">
    <property type="entry name" value="Fe_red_NAD-bd_6"/>
</dbReference>
<evidence type="ECO:0000259" key="15">
    <source>
        <dbReference type="PROSITE" id="PS51384"/>
    </source>
</evidence>
<accession>A0A369KBF0</accession>
<dbReference type="InParanoid" id="A0A369KBF0"/>